<keyword evidence="6 9" id="KW-1133">Transmembrane helix</keyword>
<keyword evidence="2" id="KW-0813">Transport</keyword>
<dbReference type="Pfam" id="PF00324">
    <property type="entry name" value="AA_permease"/>
    <property type="match status" value="1"/>
</dbReference>
<dbReference type="InterPro" id="IPR049362">
    <property type="entry name" value="TTI1_rpt"/>
</dbReference>
<dbReference type="InterPro" id="IPR011989">
    <property type="entry name" value="ARM-like"/>
</dbReference>
<feature type="region of interest" description="Disordered" evidence="8">
    <location>
        <begin position="1070"/>
        <end position="1101"/>
    </location>
</feature>
<evidence type="ECO:0000256" key="1">
    <source>
        <dbReference type="ARBA" id="ARBA00004651"/>
    </source>
</evidence>
<feature type="transmembrane region" description="Helical" evidence="9">
    <location>
        <begin position="1541"/>
        <end position="1561"/>
    </location>
</feature>
<feature type="transmembrane region" description="Helical" evidence="9">
    <location>
        <begin position="1222"/>
        <end position="1241"/>
    </location>
</feature>
<evidence type="ECO:0000256" key="4">
    <source>
        <dbReference type="ARBA" id="ARBA00022692"/>
    </source>
</evidence>
<feature type="transmembrane region" description="Helical" evidence="9">
    <location>
        <begin position="1253"/>
        <end position="1275"/>
    </location>
</feature>
<dbReference type="Pfam" id="PF24181">
    <property type="entry name" value="TPR_TTI1_C"/>
    <property type="match status" value="1"/>
</dbReference>
<feature type="transmembrane region" description="Helical" evidence="9">
    <location>
        <begin position="1506"/>
        <end position="1529"/>
    </location>
</feature>
<evidence type="ECO:0000256" key="8">
    <source>
        <dbReference type="SAM" id="MobiDB-lite"/>
    </source>
</evidence>
<dbReference type="Pfam" id="PF24173">
    <property type="entry name" value="TPR_TTI1_N"/>
    <property type="match status" value="1"/>
</dbReference>
<dbReference type="FunFam" id="1.25.10.10:FF:001401">
    <property type="entry name" value="Uncharacterized protein"/>
    <property type="match status" value="1"/>
</dbReference>
<comment type="subcellular location">
    <subcellularLocation>
        <location evidence="1">Cell membrane</location>
        <topology evidence="1">Multi-pass membrane protein</topology>
    </subcellularLocation>
</comment>
<dbReference type="InterPro" id="IPR057567">
    <property type="entry name" value="TPR_TTI1_C"/>
</dbReference>
<evidence type="ECO:0000259" key="10">
    <source>
        <dbReference type="Pfam" id="PF00324"/>
    </source>
</evidence>
<dbReference type="SUPFAM" id="SSF48371">
    <property type="entry name" value="ARM repeat"/>
    <property type="match status" value="1"/>
</dbReference>
<evidence type="ECO:0000256" key="9">
    <source>
        <dbReference type="SAM" id="Phobius"/>
    </source>
</evidence>
<feature type="compositionally biased region" description="Acidic residues" evidence="8">
    <location>
        <begin position="796"/>
        <end position="805"/>
    </location>
</feature>
<evidence type="ECO:0000256" key="3">
    <source>
        <dbReference type="ARBA" id="ARBA00022475"/>
    </source>
</evidence>
<feature type="transmembrane region" description="Helical" evidence="9">
    <location>
        <begin position="1461"/>
        <end position="1485"/>
    </location>
</feature>
<dbReference type="GO" id="GO:0015171">
    <property type="term" value="F:amino acid transmembrane transporter activity"/>
    <property type="evidence" value="ECO:0007669"/>
    <property type="project" value="TreeGrafter"/>
</dbReference>
<dbReference type="InterPro" id="IPR004841">
    <property type="entry name" value="AA-permease/SLC12A_dom"/>
</dbReference>
<keyword evidence="14" id="KW-1185">Reference proteome</keyword>
<dbReference type="Pfam" id="PF21547">
    <property type="entry name" value="TTI1"/>
    <property type="match status" value="1"/>
</dbReference>
<evidence type="ECO:0000256" key="2">
    <source>
        <dbReference type="ARBA" id="ARBA00022448"/>
    </source>
</evidence>
<dbReference type="PROSITE" id="PS00218">
    <property type="entry name" value="AMINO_ACID_PERMEASE_1"/>
    <property type="match status" value="1"/>
</dbReference>
<feature type="transmembrane region" description="Helical" evidence="9">
    <location>
        <begin position="1295"/>
        <end position="1315"/>
    </location>
</feature>
<feature type="transmembrane region" description="Helical" evidence="9">
    <location>
        <begin position="1116"/>
        <end position="1135"/>
    </location>
</feature>
<feature type="domain" description="Amino acid permease/ SLC12A" evidence="10">
    <location>
        <begin position="1113"/>
        <end position="1572"/>
    </location>
</feature>
<dbReference type="InterPro" id="IPR016024">
    <property type="entry name" value="ARM-type_fold"/>
</dbReference>
<evidence type="ECO:0000259" key="11">
    <source>
        <dbReference type="Pfam" id="PF24173"/>
    </source>
</evidence>
<gene>
    <name evidence="13" type="ORF">C8A00DRAFT_40505</name>
</gene>
<protein>
    <submittedName>
        <fullName evidence="13">Amino-acid permease</fullName>
    </submittedName>
</protein>
<evidence type="ECO:0000256" key="7">
    <source>
        <dbReference type="ARBA" id="ARBA00023136"/>
    </source>
</evidence>
<evidence type="ECO:0000256" key="6">
    <source>
        <dbReference type="ARBA" id="ARBA00022989"/>
    </source>
</evidence>
<feature type="compositionally biased region" description="Gly residues" evidence="8">
    <location>
        <begin position="940"/>
        <end position="952"/>
    </location>
</feature>
<keyword evidence="4 9" id="KW-0812">Transmembrane</keyword>
<dbReference type="PANTHER" id="PTHR43341">
    <property type="entry name" value="AMINO ACID PERMEASE"/>
    <property type="match status" value="1"/>
</dbReference>
<feature type="transmembrane region" description="Helical" evidence="9">
    <location>
        <begin position="1437"/>
        <end position="1455"/>
    </location>
</feature>
<feature type="domain" description="TTI1 C-terminal TPR" evidence="12">
    <location>
        <begin position="794"/>
        <end position="912"/>
    </location>
</feature>
<dbReference type="Gene3D" id="1.25.10.10">
    <property type="entry name" value="Leucine-rich Repeat Variant"/>
    <property type="match status" value="1"/>
</dbReference>
<dbReference type="InterPro" id="IPR004840">
    <property type="entry name" value="Amino_acid_permease_CS"/>
</dbReference>
<evidence type="ECO:0000256" key="5">
    <source>
        <dbReference type="ARBA" id="ARBA00022970"/>
    </source>
</evidence>
<dbReference type="PANTHER" id="PTHR43341:SF1">
    <property type="entry name" value="GENERAL AMINO-ACID PERMEASE GAP1"/>
    <property type="match status" value="1"/>
</dbReference>
<dbReference type="EMBL" id="MU856855">
    <property type="protein sequence ID" value="KAK4157143.1"/>
    <property type="molecule type" value="Genomic_DNA"/>
</dbReference>
<feature type="domain" description="TTI1 N-terminal TPR" evidence="11">
    <location>
        <begin position="14"/>
        <end position="358"/>
    </location>
</feature>
<dbReference type="NCBIfam" id="TIGR00913">
    <property type="entry name" value="2A0310"/>
    <property type="match status" value="1"/>
</dbReference>
<comment type="caution">
    <text evidence="13">The sequence shown here is derived from an EMBL/GenBank/DDBJ whole genome shotgun (WGS) entry which is preliminary data.</text>
</comment>
<feature type="compositionally biased region" description="Basic and acidic residues" evidence="8">
    <location>
        <begin position="1071"/>
        <end position="1081"/>
    </location>
</feature>
<dbReference type="InterPro" id="IPR057566">
    <property type="entry name" value="TPR_TTI1_N"/>
</dbReference>
<dbReference type="GO" id="GO:0005886">
    <property type="term" value="C:plasma membrane"/>
    <property type="evidence" value="ECO:0007669"/>
    <property type="project" value="UniProtKB-SubCell"/>
</dbReference>
<reference evidence="13" key="2">
    <citation type="submission" date="2023-05" db="EMBL/GenBank/DDBJ databases">
        <authorList>
            <consortium name="Lawrence Berkeley National Laboratory"/>
            <person name="Steindorff A."/>
            <person name="Hensen N."/>
            <person name="Bonometti L."/>
            <person name="Westerberg I."/>
            <person name="Brannstrom I.O."/>
            <person name="Guillou S."/>
            <person name="Cros-Aarteil S."/>
            <person name="Calhoun S."/>
            <person name="Haridas S."/>
            <person name="Kuo A."/>
            <person name="Mondo S."/>
            <person name="Pangilinan J."/>
            <person name="Riley R."/>
            <person name="Labutti K."/>
            <person name="Andreopoulos B."/>
            <person name="Lipzen A."/>
            <person name="Chen C."/>
            <person name="Yanf M."/>
            <person name="Daum C."/>
            <person name="Ng V."/>
            <person name="Clum A."/>
            <person name="Ohm R."/>
            <person name="Martin F."/>
            <person name="Silar P."/>
            <person name="Natvig D."/>
            <person name="Lalanne C."/>
            <person name="Gautier V."/>
            <person name="Ament-Velasquez S.L."/>
            <person name="Kruys A."/>
            <person name="Hutchinson M.I."/>
            <person name="Powell A.J."/>
            <person name="Barry K."/>
            <person name="Miller A.N."/>
            <person name="Grigoriev I.V."/>
            <person name="Debuchy R."/>
            <person name="Gladieux P."/>
            <person name="Thoren M.H."/>
            <person name="Johannesson H."/>
        </authorList>
    </citation>
    <scope>NUCLEOTIDE SEQUENCE</scope>
    <source>
        <strain evidence="13">CBS 538.74</strain>
    </source>
</reference>
<reference evidence="13" key="1">
    <citation type="journal article" date="2023" name="Mol. Phylogenet. Evol.">
        <title>Genome-scale phylogeny and comparative genomics of the fungal order Sordariales.</title>
        <authorList>
            <person name="Hensen N."/>
            <person name="Bonometti L."/>
            <person name="Westerberg I."/>
            <person name="Brannstrom I.O."/>
            <person name="Guillou S."/>
            <person name="Cros-Aarteil S."/>
            <person name="Calhoun S."/>
            <person name="Haridas S."/>
            <person name="Kuo A."/>
            <person name="Mondo S."/>
            <person name="Pangilinan J."/>
            <person name="Riley R."/>
            <person name="LaButti K."/>
            <person name="Andreopoulos B."/>
            <person name="Lipzen A."/>
            <person name="Chen C."/>
            <person name="Yan M."/>
            <person name="Daum C."/>
            <person name="Ng V."/>
            <person name="Clum A."/>
            <person name="Steindorff A."/>
            <person name="Ohm R.A."/>
            <person name="Martin F."/>
            <person name="Silar P."/>
            <person name="Natvig D.O."/>
            <person name="Lalanne C."/>
            <person name="Gautier V."/>
            <person name="Ament-Velasquez S.L."/>
            <person name="Kruys A."/>
            <person name="Hutchinson M.I."/>
            <person name="Powell A.J."/>
            <person name="Barry K."/>
            <person name="Miller A.N."/>
            <person name="Grigoriev I.V."/>
            <person name="Debuchy R."/>
            <person name="Gladieux P."/>
            <person name="Hiltunen Thoren M."/>
            <person name="Johannesson H."/>
        </authorList>
    </citation>
    <scope>NUCLEOTIDE SEQUENCE</scope>
    <source>
        <strain evidence="13">CBS 538.74</strain>
    </source>
</reference>
<name>A0AAN6VST0_9PEZI</name>
<feature type="transmembrane region" description="Helical" evidence="9">
    <location>
        <begin position="1191"/>
        <end position="1216"/>
    </location>
</feature>
<dbReference type="Proteomes" id="UP001302745">
    <property type="component" value="Unassembled WGS sequence"/>
</dbReference>
<evidence type="ECO:0000313" key="13">
    <source>
        <dbReference type="EMBL" id="KAK4157143.1"/>
    </source>
</evidence>
<keyword evidence="7 9" id="KW-0472">Membrane</keyword>
<feature type="region of interest" description="Disordered" evidence="8">
    <location>
        <begin position="755"/>
        <end position="816"/>
    </location>
</feature>
<evidence type="ECO:0000313" key="14">
    <source>
        <dbReference type="Proteomes" id="UP001302745"/>
    </source>
</evidence>
<dbReference type="InterPro" id="IPR004762">
    <property type="entry name" value="Amino_acid_permease_fungi"/>
</dbReference>
<organism evidence="13 14">
    <name type="scientific">Chaetomidium leptoderma</name>
    <dbReference type="NCBI Taxonomy" id="669021"/>
    <lineage>
        <taxon>Eukaryota</taxon>
        <taxon>Fungi</taxon>
        <taxon>Dikarya</taxon>
        <taxon>Ascomycota</taxon>
        <taxon>Pezizomycotina</taxon>
        <taxon>Sordariomycetes</taxon>
        <taxon>Sordariomycetidae</taxon>
        <taxon>Sordariales</taxon>
        <taxon>Chaetomiaceae</taxon>
        <taxon>Chaetomidium</taxon>
    </lineage>
</organism>
<feature type="transmembrane region" description="Helical" evidence="9">
    <location>
        <begin position="1141"/>
        <end position="1170"/>
    </location>
</feature>
<keyword evidence="3" id="KW-1003">Cell membrane</keyword>
<feature type="region of interest" description="Disordered" evidence="8">
    <location>
        <begin position="933"/>
        <end position="952"/>
    </location>
</feature>
<feature type="transmembrane region" description="Helical" evidence="9">
    <location>
        <begin position="1336"/>
        <end position="1355"/>
    </location>
</feature>
<keyword evidence="5" id="KW-0029">Amino-acid transport</keyword>
<accession>A0AAN6VST0</accession>
<dbReference type="FunFam" id="1.20.1740.10:FF:000017">
    <property type="entry name" value="Amino acid permease"/>
    <property type="match status" value="1"/>
</dbReference>
<evidence type="ECO:0000259" key="12">
    <source>
        <dbReference type="Pfam" id="PF24181"/>
    </source>
</evidence>
<sequence>MATVAPSAQRTEFFQQLKRVCVPLSQLAIGPKDRLVDAKEVLTLLELLIGLWTAQTRNDAAILDDKLADYVFFPLSHLLRDRDRYPMRVTETIIRLLRELIRHGWKARASPQLFRELLAFLSFIIGPVLGQPKRDMPEETIIECFRTLTALVSVAQPSHFAALVNPSPGGSTIPALGHISVILDGITDGVVASIQLEAVECLRAVLTTIKDNTVLAQFLPGTVSALTKVLAPPQANHTQKRVLLACLEVLRLALINVLGDIKVRGIIKELANSKQTETETASTLSDPGFPGKLTPSWLKATAAQVKIALSAILRLRAHESEDVQSGLHKFCVSLLDECHSSLADCQSILVESAMVLEEEEDATRSRLQTSLQDLVGVYPELGDSIKSTLYNWITSLPRVMQSSDERVKQLATRSILRGSKLAAAMRMDSSTLDDALGDSLRDSIITLIKGSKPSRIVDDVEADISANADLTTRSEISALICGIGSSAQQIKLATSMLGHVRDSGGVDQIASFWLAFELLKSTYAQSSDLDDLLDFSSLGESRHQEEAFRELYDFSASVLSAHSDSIEEDWRLEAIALEVAAFAASRLKVDFRPELIDVLYPVTTFLGSPIPQLRTHTITTLNIIAASCGYGSVSDLIVDNADYMVNSISLRLNTFDISPASTKVLTMVIRLTGPRLIPFLDDVVAAIFAALDNYHGYPVFVESLFSVLSEVVTQGVKSDMLLLEDAPSKTIDHRKKRPEPPSIPDILQTLSTRLDRAARSAASETTLPTHPHPKKPWGPPKKDQATSLLDKLTNPSEEEEEEEEPQPPTEITEKKTPTYTLLTRVLALTQHHLTSPTPTLRKALLDLITTVAPALAPDETAFLPLVHAVWPVVLARLRDPEPYVAVAACEALAGLCRAAGDFLGGRFKTEWWAAGNGGLGRWVRRVKLEASSSSSRPRGKGVGGVVGRKGGDGDGGILIPGRDGVGGEMRVGVGQSSTATSGGPLGRFAQASQVWEAALGLLTAIVACVRVEDEMFDDILGLVVDVLPRHPELREALETVNADAVWLALYERGNEMIGFLGATMTATPEKSTAKETIDTDHGSGFGSGSGSGSPDEEAAVNGGTLKKELRNRHMQMIAIGGAIGAGLFVGSGGALSKGGPASLLICYTVVGVMLLFTCQALAELAVLYPVNGAFYTYVVRFLDPSWGFAIGWDYALSWLTILPFELIAASITIQYWREDISMGVWVTVFLVVLCIIQLFGVRGYGEVEFVLSMIKIAACLGFIILGIVINTGGVGDRGYLGAKFWDDPGAFRHGFNGFAGVFVIAAFSFGGAELVGLAAAESENPLKAIPKASKQVFWRIAFFYIANLFIVGLILRSDDDRLLNSAGANTKASPFVLAIQDAGIPVLPSIMNAVITIAVVSVANSCAFGSTRTMQALAEQGMAPKFMAFIDNQGRPLWCVLIQLAFGLLAYVGLASEGETIFNWLLAISGLSYFFIWGSICLAHIRFRYAWKAQGFTLDQIPYKPALGVWGSWIGLGLNILCLIATFYSSLYPDTESAPDAGVFFMGYLAAPIILALYIGWKVWTKNWRLWIPAHEIDLTTDVRMVVPGDADEEPLERTWKNLPKRIFSGLF</sequence>
<proteinExistence type="predicted"/>
<dbReference type="InterPro" id="IPR050524">
    <property type="entry name" value="APC_YAT"/>
</dbReference>
<dbReference type="Gene3D" id="1.20.1740.10">
    <property type="entry name" value="Amino acid/polyamine transporter I"/>
    <property type="match status" value="1"/>
</dbReference>